<dbReference type="EMBL" id="BMNC01000001">
    <property type="protein sequence ID" value="GGM73200.1"/>
    <property type="molecule type" value="Genomic_DNA"/>
</dbReference>
<protein>
    <submittedName>
        <fullName evidence="7">Transcriptional regulator</fullName>
    </submittedName>
</protein>
<reference evidence="8" key="1">
    <citation type="journal article" date="2019" name="Int. J. Syst. Evol. Microbiol.">
        <title>The Global Catalogue of Microorganisms (GCM) 10K type strain sequencing project: providing services to taxonomists for standard genome sequencing and annotation.</title>
        <authorList>
            <consortium name="The Broad Institute Genomics Platform"/>
            <consortium name="The Broad Institute Genome Sequencing Center for Infectious Disease"/>
            <person name="Wu L."/>
            <person name="Ma J."/>
        </authorList>
    </citation>
    <scope>NUCLEOTIDE SEQUENCE [LARGE SCALE GENOMIC DNA]</scope>
    <source>
        <strain evidence="8">CGMCC 4.7319</strain>
    </source>
</reference>
<comment type="caution">
    <text evidence="7">The sequence shown here is derived from an EMBL/GenBank/DDBJ whole genome shotgun (WGS) entry which is preliminary data.</text>
</comment>
<feature type="compositionally biased region" description="Basic and acidic residues" evidence="5">
    <location>
        <begin position="11"/>
        <end position="24"/>
    </location>
</feature>
<feature type="region of interest" description="Disordered" evidence="5">
    <location>
        <begin position="1"/>
        <end position="24"/>
    </location>
</feature>
<feature type="domain" description="ANTAR" evidence="6">
    <location>
        <begin position="195"/>
        <end position="256"/>
    </location>
</feature>
<dbReference type="Gene3D" id="3.30.450.40">
    <property type="match status" value="1"/>
</dbReference>
<dbReference type="SUPFAM" id="SSF52172">
    <property type="entry name" value="CheY-like"/>
    <property type="match status" value="1"/>
</dbReference>
<keyword evidence="3" id="KW-0805">Transcription regulation</keyword>
<dbReference type="Gene3D" id="1.10.10.10">
    <property type="entry name" value="Winged helix-like DNA-binding domain superfamily/Winged helix DNA-binding domain"/>
    <property type="match status" value="1"/>
</dbReference>
<evidence type="ECO:0000256" key="5">
    <source>
        <dbReference type="SAM" id="MobiDB-lite"/>
    </source>
</evidence>
<evidence type="ECO:0000259" key="6">
    <source>
        <dbReference type="PROSITE" id="PS50921"/>
    </source>
</evidence>
<keyword evidence="8" id="KW-1185">Reference proteome</keyword>
<organism evidence="7 8">
    <name type="scientific">Lentzea pudingi</name>
    <dbReference type="NCBI Taxonomy" id="1789439"/>
    <lineage>
        <taxon>Bacteria</taxon>
        <taxon>Bacillati</taxon>
        <taxon>Actinomycetota</taxon>
        <taxon>Actinomycetes</taxon>
        <taxon>Pseudonocardiales</taxon>
        <taxon>Pseudonocardiaceae</taxon>
        <taxon>Lentzea</taxon>
    </lineage>
</organism>
<name>A0ABQ2HBL9_9PSEU</name>
<keyword evidence="4" id="KW-0804">Transcription</keyword>
<dbReference type="SMART" id="SM00065">
    <property type="entry name" value="GAF"/>
    <property type="match status" value="1"/>
</dbReference>
<dbReference type="InterPro" id="IPR003018">
    <property type="entry name" value="GAF"/>
</dbReference>
<sequence>MDDLTNLPGQEKTHPADDAERLDPVERVDEATTALAMLRDGFTAQEPLEEVLQRLADTATRAIQDADAVTITVDPERPRTVAASDTTLIDIDEKQYSANRGPCLEAARTLSAVRAVVGENSDTWPEFESAADQHGVRAYLSVPVMLPASDRNDAVHMGSLNIYSYSATAFDPFDESVMLLFTTAAGAAIANAHQWQRSREQIKHLETAMASRAAIEQAKGVLMAVHSCTADEAFTMLVQQSQNENVKLRDVAKNLLDKVSRT</sequence>
<dbReference type="PROSITE" id="PS50921">
    <property type="entry name" value="ANTAR"/>
    <property type="match status" value="1"/>
</dbReference>
<dbReference type="Pfam" id="PF13185">
    <property type="entry name" value="GAF_2"/>
    <property type="match status" value="1"/>
</dbReference>
<accession>A0ABQ2HBL9</accession>
<dbReference type="Pfam" id="PF03861">
    <property type="entry name" value="ANTAR"/>
    <property type="match status" value="1"/>
</dbReference>
<dbReference type="InterPro" id="IPR036388">
    <property type="entry name" value="WH-like_DNA-bd_sf"/>
</dbReference>
<evidence type="ECO:0000313" key="8">
    <source>
        <dbReference type="Proteomes" id="UP000597656"/>
    </source>
</evidence>
<gene>
    <name evidence="7" type="ORF">GCM10011609_06320</name>
</gene>
<dbReference type="SUPFAM" id="SSF55781">
    <property type="entry name" value="GAF domain-like"/>
    <property type="match status" value="1"/>
</dbReference>
<dbReference type="InterPro" id="IPR011006">
    <property type="entry name" value="CheY-like_superfamily"/>
</dbReference>
<evidence type="ECO:0000256" key="3">
    <source>
        <dbReference type="ARBA" id="ARBA00023015"/>
    </source>
</evidence>
<evidence type="ECO:0000256" key="4">
    <source>
        <dbReference type="ARBA" id="ARBA00023163"/>
    </source>
</evidence>
<dbReference type="SMART" id="SM01012">
    <property type="entry name" value="ANTAR"/>
    <property type="match status" value="1"/>
</dbReference>
<evidence type="ECO:0000313" key="7">
    <source>
        <dbReference type="EMBL" id="GGM73200.1"/>
    </source>
</evidence>
<dbReference type="PIRSF" id="PIRSF036625">
    <property type="entry name" value="GAF_ANTAR"/>
    <property type="match status" value="1"/>
</dbReference>
<dbReference type="Proteomes" id="UP000597656">
    <property type="component" value="Unassembled WGS sequence"/>
</dbReference>
<evidence type="ECO:0000256" key="2">
    <source>
        <dbReference type="ARBA" id="ARBA00022777"/>
    </source>
</evidence>
<dbReference type="RefSeq" id="WP_189153000.1">
    <property type="nucleotide sequence ID" value="NZ_BMNC01000001.1"/>
</dbReference>
<evidence type="ECO:0000256" key="1">
    <source>
        <dbReference type="ARBA" id="ARBA00022679"/>
    </source>
</evidence>
<dbReference type="InterPro" id="IPR005561">
    <property type="entry name" value="ANTAR"/>
</dbReference>
<dbReference type="InterPro" id="IPR029016">
    <property type="entry name" value="GAF-like_dom_sf"/>
</dbReference>
<proteinExistence type="predicted"/>
<keyword evidence="1" id="KW-0808">Transferase</keyword>
<dbReference type="InterPro" id="IPR012074">
    <property type="entry name" value="GAF_ANTAR"/>
</dbReference>
<keyword evidence="2" id="KW-0418">Kinase</keyword>